<sequence length="229" mass="24505">MDIKTRDVTGTAAFCTAVFGWDFATEPDAIRRATTISVRGHPIGSVSDLATGPYPPETPAHIAYYLAVTDVDRRAAIAEREGAEVVLPPVDIGAEGRLATLVDPLGAAFSLWQAGTFTGWSLPAPAGGVPHRLVLNCTDPDLAERFYRNTLGVLPPEATFRGATARTVKEPRWELAVLLDEPGGLAGVMAKHDAMPPHRSATLENSLRLHSREGLASYVLPTDSTTPQR</sequence>
<dbReference type="PANTHER" id="PTHR33993:SF14">
    <property type="entry name" value="GB|AAF24581.1"/>
    <property type="match status" value="1"/>
</dbReference>
<protein>
    <submittedName>
        <fullName evidence="2">Putative enzyme related to lactoylglutathione lyase</fullName>
    </submittedName>
</protein>
<evidence type="ECO:0000259" key="1">
    <source>
        <dbReference type="PROSITE" id="PS51819"/>
    </source>
</evidence>
<organism evidence="2 3">
    <name type="scientific">Tamaricihabitans halophyticus</name>
    <dbReference type="NCBI Taxonomy" id="1262583"/>
    <lineage>
        <taxon>Bacteria</taxon>
        <taxon>Bacillati</taxon>
        <taxon>Actinomycetota</taxon>
        <taxon>Actinomycetes</taxon>
        <taxon>Pseudonocardiales</taxon>
        <taxon>Pseudonocardiaceae</taxon>
        <taxon>Tamaricihabitans</taxon>
    </lineage>
</organism>
<dbReference type="CDD" id="cd07247">
    <property type="entry name" value="SgaA_N_like"/>
    <property type="match status" value="1"/>
</dbReference>
<dbReference type="InterPro" id="IPR052164">
    <property type="entry name" value="Anthracycline_SecMetBiosynth"/>
</dbReference>
<evidence type="ECO:0000313" key="3">
    <source>
        <dbReference type="Proteomes" id="UP000294911"/>
    </source>
</evidence>
<name>A0A4R2QFH9_9PSEU</name>
<keyword evidence="2" id="KW-0456">Lyase</keyword>
<evidence type="ECO:0000313" key="2">
    <source>
        <dbReference type="EMBL" id="TCP47893.1"/>
    </source>
</evidence>
<gene>
    <name evidence="2" type="ORF">EV191_11198</name>
</gene>
<dbReference type="InterPro" id="IPR029068">
    <property type="entry name" value="Glyas_Bleomycin-R_OHBP_Dase"/>
</dbReference>
<feature type="domain" description="VOC" evidence="1">
    <location>
        <begin position="1"/>
        <end position="114"/>
    </location>
</feature>
<dbReference type="InterPro" id="IPR037523">
    <property type="entry name" value="VOC_core"/>
</dbReference>
<proteinExistence type="predicted"/>
<keyword evidence="3" id="KW-1185">Reference proteome</keyword>
<comment type="caution">
    <text evidence="2">The sequence shown here is derived from an EMBL/GenBank/DDBJ whole genome shotgun (WGS) entry which is preliminary data.</text>
</comment>
<accession>A0A4R2QFH9</accession>
<dbReference type="AlphaFoldDB" id="A0A4R2QFH9"/>
<dbReference type="SUPFAM" id="SSF54593">
    <property type="entry name" value="Glyoxalase/Bleomycin resistance protein/Dihydroxybiphenyl dioxygenase"/>
    <property type="match status" value="1"/>
</dbReference>
<dbReference type="Proteomes" id="UP000294911">
    <property type="component" value="Unassembled WGS sequence"/>
</dbReference>
<dbReference type="PROSITE" id="PS51819">
    <property type="entry name" value="VOC"/>
    <property type="match status" value="1"/>
</dbReference>
<dbReference type="EMBL" id="SLXQ01000011">
    <property type="protein sequence ID" value="TCP47893.1"/>
    <property type="molecule type" value="Genomic_DNA"/>
</dbReference>
<reference evidence="2 3" key="1">
    <citation type="submission" date="2019-03" db="EMBL/GenBank/DDBJ databases">
        <title>Genomic Encyclopedia of Type Strains, Phase IV (KMG-IV): sequencing the most valuable type-strain genomes for metagenomic binning, comparative biology and taxonomic classification.</title>
        <authorList>
            <person name="Goeker M."/>
        </authorList>
    </citation>
    <scope>NUCLEOTIDE SEQUENCE [LARGE SCALE GENOMIC DNA]</scope>
    <source>
        <strain evidence="2 3">DSM 45765</strain>
    </source>
</reference>
<dbReference type="PANTHER" id="PTHR33993">
    <property type="entry name" value="GLYOXALASE-RELATED"/>
    <property type="match status" value="1"/>
</dbReference>
<dbReference type="Gene3D" id="3.10.180.10">
    <property type="entry name" value="2,3-Dihydroxybiphenyl 1,2-Dioxygenase, domain 1"/>
    <property type="match status" value="1"/>
</dbReference>
<dbReference type="GO" id="GO:0016829">
    <property type="term" value="F:lyase activity"/>
    <property type="evidence" value="ECO:0007669"/>
    <property type="project" value="UniProtKB-KW"/>
</dbReference>